<keyword evidence="8" id="KW-1185">Reference proteome</keyword>
<dbReference type="eggNOG" id="COG1940">
    <property type="taxonomic scope" value="Bacteria"/>
</dbReference>
<reference evidence="7 8" key="1">
    <citation type="submission" date="2013-07" db="EMBL/GenBank/DDBJ databases">
        <title>Completed genome of Sphingomonas sanxanigenens NX02.</title>
        <authorList>
            <person name="Ma T."/>
            <person name="Huang H."/>
            <person name="Wu M."/>
            <person name="Li X."/>
            <person name="Li G."/>
        </authorList>
    </citation>
    <scope>NUCLEOTIDE SEQUENCE [LARGE SCALE GENOMIC DNA]</scope>
    <source>
        <strain evidence="7 8">NX02</strain>
    </source>
</reference>
<accession>W0AB35</accession>
<dbReference type="KEGG" id="ssan:NX02_17305"/>
<evidence type="ECO:0000256" key="2">
    <source>
        <dbReference type="ARBA" id="ARBA00022723"/>
    </source>
</evidence>
<dbReference type="GO" id="GO:0008865">
    <property type="term" value="F:fructokinase activity"/>
    <property type="evidence" value="ECO:0007669"/>
    <property type="project" value="UniProtKB-EC"/>
</dbReference>
<evidence type="ECO:0000256" key="6">
    <source>
        <dbReference type="ARBA" id="ARBA00048451"/>
    </source>
</evidence>
<comment type="catalytic activity">
    <reaction evidence="6">
        <text>D-fructose + ATP = D-fructose 6-phosphate + ADP + H(+)</text>
        <dbReference type="Rhea" id="RHEA:16125"/>
        <dbReference type="ChEBI" id="CHEBI:15378"/>
        <dbReference type="ChEBI" id="CHEBI:30616"/>
        <dbReference type="ChEBI" id="CHEBI:37721"/>
        <dbReference type="ChEBI" id="CHEBI:61527"/>
        <dbReference type="ChEBI" id="CHEBI:456216"/>
        <dbReference type="EC" id="2.7.1.4"/>
    </reaction>
</comment>
<sequence length="298" mass="30630">MTLFGAIEAGGTKFVCGIGDARGGSIETATVRTRDPDSTFAEVGEFFAQAARYGPLGGIGIASFGPVDLNPASPRFGQILATPKPHWEGTDMLGRTRAILDVPIAIETDVNAAAIAEVAAAGPGVKQLAYVTVGTGIGVGLVSEGHPVHGLGHPEAGHILPRRHPLHDGFAGICPFHGDCLEGLASGPAIAAAWGDAAQDLPDDHPFRAVEADYLAQLCMTLFLMMAPERIVLGGGVMKQETLLPMIHAGTAERLAGYFGGATSAEDMAARIVPPACREPSGLIGANLLAEKAARDAA</sequence>
<evidence type="ECO:0000256" key="4">
    <source>
        <dbReference type="ARBA" id="ARBA00022842"/>
    </source>
</evidence>
<protein>
    <recommendedName>
        <fullName evidence="5">fructokinase</fullName>
        <ecNumber evidence="5">2.7.1.4</ecNumber>
    </recommendedName>
</protein>
<dbReference type="InterPro" id="IPR049874">
    <property type="entry name" value="ROK_cs"/>
</dbReference>
<dbReference type="PATRIC" id="fig|1123269.5.peg.3386"/>
<dbReference type="Gene3D" id="3.30.420.40">
    <property type="match status" value="2"/>
</dbReference>
<dbReference type="HOGENOM" id="CLU_036604_3_0_5"/>
<dbReference type="InterPro" id="IPR051804">
    <property type="entry name" value="Carb_Metab_Reg_Kinase/Isom"/>
</dbReference>
<dbReference type="RefSeq" id="WP_039996645.1">
    <property type="nucleotide sequence ID" value="NZ_CP006644.1"/>
</dbReference>
<evidence type="ECO:0000313" key="8">
    <source>
        <dbReference type="Proteomes" id="UP000018851"/>
    </source>
</evidence>
<keyword evidence="2" id="KW-0479">Metal-binding</keyword>
<dbReference type="CDD" id="cd24067">
    <property type="entry name" value="ASKHA_NBD_ROK_BsFRK-like"/>
    <property type="match status" value="1"/>
</dbReference>
<dbReference type="Pfam" id="PF00480">
    <property type="entry name" value="ROK"/>
    <property type="match status" value="1"/>
</dbReference>
<comment type="cofactor">
    <cofactor evidence="1">
        <name>Mg(2+)</name>
        <dbReference type="ChEBI" id="CHEBI:18420"/>
    </cofactor>
</comment>
<proteinExistence type="predicted"/>
<dbReference type="PROSITE" id="PS01125">
    <property type="entry name" value="ROK"/>
    <property type="match status" value="1"/>
</dbReference>
<evidence type="ECO:0000256" key="5">
    <source>
        <dbReference type="ARBA" id="ARBA00038887"/>
    </source>
</evidence>
<evidence type="ECO:0000256" key="1">
    <source>
        <dbReference type="ARBA" id="ARBA00001946"/>
    </source>
</evidence>
<dbReference type="EC" id="2.7.1.4" evidence="5"/>
<dbReference type="STRING" id="1123269.NX02_17305"/>
<dbReference type="GO" id="GO:0046872">
    <property type="term" value="F:metal ion binding"/>
    <property type="evidence" value="ECO:0007669"/>
    <property type="project" value="UniProtKB-KW"/>
</dbReference>
<dbReference type="InterPro" id="IPR000600">
    <property type="entry name" value="ROK"/>
</dbReference>
<keyword evidence="4" id="KW-0460">Magnesium</keyword>
<evidence type="ECO:0000313" key="7">
    <source>
        <dbReference type="EMBL" id="AHE55139.1"/>
    </source>
</evidence>
<dbReference type="SUPFAM" id="SSF53067">
    <property type="entry name" value="Actin-like ATPase domain"/>
    <property type="match status" value="1"/>
</dbReference>
<gene>
    <name evidence="7" type="ORF">NX02_17305</name>
</gene>
<dbReference type="EMBL" id="CP006644">
    <property type="protein sequence ID" value="AHE55139.1"/>
    <property type="molecule type" value="Genomic_DNA"/>
</dbReference>
<dbReference type="Proteomes" id="UP000018851">
    <property type="component" value="Chromosome"/>
</dbReference>
<keyword evidence="3" id="KW-0862">Zinc</keyword>
<dbReference type="InterPro" id="IPR043129">
    <property type="entry name" value="ATPase_NBD"/>
</dbReference>
<dbReference type="PANTHER" id="PTHR42742:SF3">
    <property type="entry name" value="FRUCTOKINASE"/>
    <property type="match status" value="1"/>
</dbReference>
<name>W0AB35_9SPHN</name>
<organism evidence="7 8">
    <name type="scientific">Sphingomonas sanxanigenens DSM 19645 = NX02</name>
    <dbReference type="NCBI Taxonomy" id="1123269"/>
    <lineage>
        <taxon>Bacteria</taxon>
        <taxon>Pseudomonadati</taxon>
        <taxon>Pseudomonadota</taxon>
        <taxon>Alphaproteobacteria</taxon>
        <taxon>Sphingomonadales</taxon>
        <taxon>Sphingomonadaceae</taxon>
        <taxon>Sphingomonas</taxon>
    </lineage>
</organism>
<dbReference type="PANTHER" id="PTHR42742">
    <property type="entry name" value="TRANSCRIPTIONAL REPRESSOR MPRA"/>
    <property type="match status" value="1"/>
</dbReference>
<dbReference type="AlphaFoldDB" id="W0AB35"/>
<evidence type="ECO:0000256" key="3">
    <source>
        <dbReference type="ARBA" id="ARBA00022833"/>
    </source>
</evidence>